<feature type="signal peptide" evidence="1">
    <location>
        <begin position="1"/>
        <end position="26"/>
    </location>
</feature>
<proteinExistence type="predicted"/>
<protein>
    <recommendedName>
        <fullName evidence="5">Outer membrane protein beta-barrel domain-containing protein</fullName>
    </recommendedName>
</protein>
<dbReference type="SUPFAM" id="SSF56925">
    <property type="entry name" value="OMPA-like"/>
    <property type="match status" value="1"/>
</dbReference>
<keyword evidence="4" id="KW-1185">Reference proteome</keyword>
<evidence type="ECO:0000313" key="3">
    <source>
        <dbReference type="EMBL" id="WKW14804.1"/>
    </source>
</evidence>
<gene>
    <name evidence="2" type="ORF">Strain138_001162</name>
    <name evidence="3" type="ORF">Strain318_001162</name>
</gene>
<dbReference type="KEGG" id="pspc:Strain318_001162"/>
<evidence type="ECO:0000313" key="4">
    <source>
        <dbReference type="Proteomes" id="UP001229955"/>
    </source>
</evidence>
<accession>A0AA49Q4M1</accession>
<evidence type="ECO:0000313" key="2">
    <source>
        <dbReference type="EMBL" id="WKW11894.1"/>
    </source>
</evidence>
<dbReference type="EMBL" id="CP130613">
    <property type="protein sequence ID" value="WKW14804.1"/>
    <property type="molecule type" value="Genomic_DNA"/>
</dbReference>
<accession>A0AA49Q7K7</accession>
<dbReference type="EMBL" id="CP130612">
    <property type="protein sequence ID" value="WKW11894.1"/>
    <property type="molecule type" value="Genomic_DNA"/>
</dbReference>
<sequence length="187" mass="19279">MRFARLGPLAFAAGLASLVAAPMAQAQATPSVDGRADRSIVTEMGSSLLIGVGLRVGTRTDLILDGGGRLSDIDGTGTRMFVMRPAIKRYLGATDGSVAPYLLVGMKAEWTKSDFGGSSLATQRIGATAGLGLEWFPTQRVSVGGNIGVELLALRRESSAPLGGPDPVATGSEIGTAASGIRLRLFF</sequence>
<reference evidence="2" key="1">
    <citation type="submission" date="2023-07" db="EMBL/GenBank/DDBJ databases">
        <authorList>
            <person name="Haufschild T."/>
            <person name="Kallscheuer N."/>
            <person name="Hammer J."/>
            <person name="Kohn T."/>
            <person name="Kabuu M."/>
            <person name="Jogler M."/>
            <person name="Wohfarth N."/>
            <person name="Heuer A."/>
            <person name="Rohde M."/>
            <person name="van Teeseling M.C.F."/>
            <person name="Jogler C."/>
        </authorList>
    </citation>
    <scope>NUCLEOTIDE SEQUENCE</scope>
    <source>
        <strain evidence="2">Strain 138</strain>
        <strain evidence="3">Strain 318</strain>
    </source>
</reference>
<dbReference type="RefSeq" id="WP_367887579.1">
    <property type="nucleotide sequence ID" value="NZ_CP130612.1"/>
</dbReference>
<dbReference type="AlphaFoldDB" id="A0AA49Q4M1"/>
<name>A0AA49Q4M1_9BACT</name>
<dbReference type="Proteomes" id="UP001229955">
    <property type="component" value="Chromosome"/>
</dbReference>
<keyword evidence="1" id="KW-0732">Signal</keyword>
<dbReference type="InterPro" id="IPR011250">
    <property type="entry name" value="OMP/PagP_B-barrel"/>
</dbReference>
<evidence type="ECO:0000256" key="1">
    <source>
        <dbReference type="SAM" id="SignalP"/>
    </source>
</evidence>
<evidence type="ECO:0008006" key="5">
    <source>
        <dbReference type="Google" id="ProtNLM"/>
    </source>
</evidence>
<feature type="chain" id="PRO_5041304598" description="Outer membrane protein beta-barrel domain-containing protein" evidence="1">
    <location>
        <begin position="27"/>
        <end position="187"/>
    </location>
</feature>
<organism evidence="2">
    <name type="scientific">Pseudogemmatithrix spongiicola</name>
    <dbReference type="NCBI Taxonomy" id="3062599"/>
    <lineage>
        <taxon>Bacteria</taxon>
        <taxon>Pseudomonadati</taxon>
        <taxon>Gemmatimonadota</taxon>
        <taxon>Gemmatimonadia</taxon>
        <taxon>Gemmatimonadales</taxon>
        <taxon>Gemmatimonadaceae</taxon>
        <taxon>Pseudogemmatithrix</taxon>
    </lineage>
</organism>